<keyword evidence="2" id="KW-1185">Reference proteome</keyword>
<dbReference type="EMBL" id="JAHLJV010000062">
    <property type="protein sequence ID" value="KAK1579756.1"/>
    <property type="molecule type" value="Genomic_DNA"/>
</dbReference>
<evidence type="ECO:0000313" key="1">
    <source>
        <dbReference type="EMBL" id="KAK1579756.1"/>
    </source>
</evidence>
<sequence length="114" mass="12487">MALPRRYLSLGAASWSVRACIARSANCIGGEKRLVGWDDCWWPVLPVGRVGLLLDHDVDGPNFFPPSINRDVPRKGLADIRTVAVGRWEMGTALVLARPRCCCPGVVRFKIGSV</sequence>
<dbReference type="AlphaFoldDB" id="A0AAD8V189"/>
<dbReference type="RefSeq" id="XP_060410859.1">
    <property type="nucleotide sequence ID" value="XM_060558547.1"/>
</dbReference>
<comment type="caution">
    <text evidence="1">The sequence shown here is derived from an EMBL/GenBank/DDBJ whole genome shotgun (WGS) entry which is preliminary data.</text>
</comment>
<gene>
    <name evidence="1" type="ORF">LY79DRAFT_563339</name>
</gene>
<dbReference type="Proteomes" id="UP001230504">
    <property type="component" value="Unassembled WGS sequence"/>
</dbReference>
<organism evidence="1 2">
    <name type="scientific">Colletotrichum navitas</name>
    <dbReference type="NCBI Taxonomy" id="681940"/>
    <lineage>
        <taxon>Eukaryota</taxon>
        <taxon>Fungi</taxon>
        <taxon>Dikarya</taxon>
        <taxon>Ascomycota</taxon>
        <taxon>Pezizomycotina</taxon>
        <taxon>Sordariomycetes</taxon>
        <taxon>Hypocreomycetidae</taxon>
        <taxon>Glomerellales</taxon>
        <taxon>Glomerellaceae</taxon>
        <taxon>Colletotrichum</taxon>
        <taxon>Colletotrichum graminicola species complex</taxon>
    </lineage>
</organism>
<proteinExistence type="predicted"/>
<name>A0AAD8V189_9PEZI</name>
<accession>A0AAD8V189</accession>
<protein>
    <submittedName>
        <fullName evidence="1">Uncharacterized protein</fullName>
    </submittedName>
</protein>
<evidence type="ECO:0000313" key="2">
    <source>
        <dbReference type="Proteomes" id="UP001230504"/>
    </source>
</evidence>
<dbReference type="GeneID" id="85442787"/>
<reference evidence="1" key="1">
    <citation type="submission" date="2021-06" db="EMBL/GenBank/DDBJ databases">
        <title>Comparative genomics, transcriptomics and evolutionary studies reveal genomic signatures of adaptation to plant cell wall in hemibiotrophic fungi.</title>
        <authorList>
            <consortium name="DOE Joint Genome Institute"/>
            <person name="Baroncelli R."/>
            <person name="Diaz J.F."/>
            <person name="Benocci T."/>
            <person name="Peng M."/>
            <person name="Battaglia E."/>
            <person name="Haridas S."/>
            <person name="Andreopoulos W."/>
            <person name="Labutti K."/>
            <person name="Pangilinan J."/>
            <person name="Floch G.L."/>
            <person name="Makela M.R."/>
            <person name="Henrissat B."/>
            <person name="Grigoriev I.V."/>
            <person name="Crouch J.A."/>
            <person name="De Vries R.P."/>
            <person name="Sukno S.A."/>
            <person name="Thon M.R."/>
        </authorList>
    </citation>
    <scope>NUCLEOTIDE SEQUENCE</scope>
    <source>
        <strain evidence="1">CBS 125086</strain>
    </source>
</reference>